<protein>
    <submittedName>
        <fullName evidence="2">Lactonase family protein</fullName>
    </submittedName>
</protein>
<reference evidence="2" key="1">
    <citation type="journal article" date="2021" name="PeerJ">
        <title>Extensive microbial diversity within the chicken gut microbiome revealed by metagenomics and culture.</title>
        <authorList>
            <person name="Gilroy R."/>
            <person name="Ravi A."/>
            <person name="Getino M."/>
            <person name="Pursley I."/>
            <person name="Horton D.L."/>
            <person name="Alikhan N.F."/>
            <person name="Baker D."/>
            <person name="Gharbi K."/>
            <person name="Hall N."/>
            <person name="Watson M."/>
            <person name="Adriaenssens E.M."/>
            <person name="Foster-Nyarko E."/>
            <person name="Jarju S."/>
            <person name="Secka A."/>
            <person name="Antonio M."/>
            <person name="Oren A."/>
            <person name="Chaudhuri R.R."/>
            <person name="La Ragione R."/>
            <person name="Hildebrand F."/>
            <person name="Pallen M.J."/>
        </authorList>
    </citation>
    <scope>NUCLEOTIDE SEQUENCE</scope>
    <source>
        <strain evidence="2">CHK179-7159</strain>
    </source>
</reference>
<dbReference type="Gene3D" id="2.130.10.10">
    <property type="entry name" value="YVTN repeat-like/Quinoprotein amine dehydrogenase"/>
    <property type="match status" value="1"/>
</dbReference>
<dbReference type="PANTHER" id="PTHR30344">
    <property type="entry name" value="6-PHOSPHOGLUCONOLACTONASE-RELATED"/>
    <property type="match status" value="1"/>
</dbReference>
<accession>A0A9D2I9K4</accession>
<dbReference type="PANTHER" id="PTHR30344:SF1">
    <property type="entry name" value="6-PHOSPHOGLUCONOLACTONASE"/>
    <property type="match status" value="1"/>
</dbReference>
<comment type="caution">
    <text evidence="2">The sequence shown here is derived from an EMBL/GenBank/DDBJ whole genome shotgun (WGS) entry which is preliminary data.</text>
</comment>
<reference evidence="2" key="2">
    <citation type="submission" date="2021-04" db="EMBL/GenBank/DDBJ databases">
        <authorList>
            <person name="Gilroy R."/>
        </authorList>
    </citation>
    <scope>NUCLEOTIDE SEQUENCE</scope>
    <source>
        <strain evidence="2">CHK179-7159</strain>
    </source>
</reference>
<proteinExistence type="inferred from homology"/>
<dbReference type="InterPro" id="IPR019405">
    <property type="entry name" value="Lactonase_7-beta_prop"/>
</dbReference>
<sequence>MKGEKYQYIASCEREGGIFCYVLEESGQLSFRHSLKADRPMYLAADAGRMYALLREPFAGIEESGLVVYQTAKDGKLTKIWGPISTKGKVACHLAVDSGQVFCVNYISGNVVRMPDRIVTHHGSSVHGTRQTGPHTHFVTVTFDGYVLVTDLGLDQIFTYTKDLDLAAVASVPKGNGPRHLAFSRDKGRVYCLNELSSSISAFRYDAGKLTACGEYSTLPEDFHGESTAAAIKVYGNFVYVSNRGHDSITVYEERDGKLIWKNCYPSGGICPRDFKVEERVLIVANEISDEVTVLNRMTGQVVQKIKVSSPVCVI</sequence>
<evidence type="ECO:0000313" key="2">
    <source>
        <dbReference type="EMBL" id="HJA94253.1"/>
    </source>
</evidence>
<dbReference type="GO" id="GO:0005829">
    <property type="term" value="C:cytosol"/>
    <property type="evidence" value="ECO:0007669"/>
    <property type="project" value="TreeGrafter"/>
</dbReference>
<dbReference type="EMBL" id="DWYY01000163">
    <property type="protein sequence ID" value="HJA94253.1"/>
    <property type="molecule type" value="Genomic_DNA"/>
</dbReference>
<name>A0A9D2I9K4_9FIRM</name>
<dbReference type="GO" id="GO:0017057">
    <property type="term" value="F:6-phosphogluconolactonase activity"/>
    <property type="evidence" value="ECO:0007669"/>
    <property type="project" value="TreeGrafter"/>
</dbReference>
<dbReference type="Proteomes" id="UP000886858">
    <property type="component" value="Unassembled WGS sequence"/>
</dbReference>
<organism evidence="2 3">
    <name type="scientific">Candidatus Eisenbergiella merdipullorum</name>
    <dbReference type="NCBI Taxonomy" id="2838553"/>
    <lineage>
        <taxon>Bacteria</taxon>
        <taxon>Bacillati</taxon>
        <taxon>Bacillota</taxon>
        <taxon>Clostridia</taxon>
        <taxon>Lachnospirales</taxon>
        <taxon>Lachnospiraceae</taxon>
        <taxon>Eisenbergiella</taxon>
    </lineage>
</organism>
<dbReference type="InterPro" id="IPR011048">
    <property type="entry name" value="Haem_d1_sf"/>
</dbReference>
<dbReference type="Pfam" id="PF10282">
    <property type="entry name" value="Lactonase"/>
    <property type="match status" value="1"/>
</dbReference>
<dbReference type="InterPro" id="IPR050282">
    <property type="entry name" value="Cycloisomerase_2"/>
</dbReference>
<comment type="similarity">
    <text evidence="1">Belongs to the cycloisomerase 2 family.</text>
</comment>
<evidence type="ECO:0000313" key="3">
    <source>
        <dbReference type="Proteomes" id="UP000886858"/>
    </source>
</evidence>
<dbReference type="AlphaFoldDB" id="A0A9D2I9K4"/>
<gene>
    <name evidence="2" type="ORF">H9717_14270</name>
</gene>
<dbReference type="InterPro" id="IPR015943">
    <property type="entry name" value="WD40/YVTN_repeat-like_dom_sf"/>
</dbReference>
<evidence type="ECO:0000256" key="1">
    <source>
        <dbReference type="ARBA" id="ARBA00005564"/>
    </source>
</evidence>
<dbReference type="SUPFAM" id="SSF51004">
    <property type="entry name" value="C-terminal (heme d1) domain of cytochrome cd1-nitrite reductase"/>
    <property type="match status" value="1"/>
</dbReference>